<comment type="caution">
    <text evidence="1">The sequence shown here is derived from an EMBL/GenBank/DDBJ whole genome shotgun (WGS) entry which is preliminary data.</text>
</comment>
<protein>
    <recommendedName>
        <fullName evidence="2">Sortilin N-terminal domain-containing protein</fullName>
    </recommendedName>
</protein>
<dbReference type="EMBL" id="BARW01018733">
    <property type="protein sequence ID" value="GAJ01697.1"/>
    <property type="molecule type" value="Genomic_DNA"/>
</dbReference>
<gene>
    <name evidence="1" type="ORF">S12H4_32008</name>
</gene>
<evidence type="ECO:0008006" key="2">
    <source>
        <dbReference type="Google" id="ProtNLM"/>
    </source>
</evidence>
<dbReference type="AlphaFoldDB" id="X1UDN4"/>
<reference evidence="1" key="1">
    <citation type="journal article" date="2014" name="Front. Microbiol.">
        <title>High frequency of phylogenetically diverse reductive dehalogenase-homologous genes in deep subseafloor sedimentary metagenomes.</title>
        <authorList>
            <person name="Kawai M."/>
            <person name="Futagami T."/>
            <person name="Toyoda A."/>
            <person name="Takaki Y."/>
            <person name="Nishi S."/>
            <person name="Hori S."/>
            <person name="Arai W."/>
            <person name="Tsubouchi T."/>
            <person name="Morono Y."/>
            <person name="Uchiyama I."/>
            <person name="Ito T."/>
            <person name="Fujiyama A."/>
            <person name="Inagaki F."/>
            <person name="Takami H."/>
        </authorList>
    </citation>
    <scope>NUCLEOTIDE SEQUENCE</scope>
    <source>
        <strain evidence="1">Expedition CK06-06</strain>
    </source>
</reference>
<feature type="non-terminal residue" evidence="1">
    <location>
        <position position="275"/>
    </location>
</feature>
<dbReference type="InterPro" id="IPR015943">
    <property type="entry name" value="WD40/YVTN_repeat-like_dom_sf"/>
</dbReference>
<proteinExistence type="predicted"/>
<dbReference type="SUPFAM" id="SSF110296">
    <property type="entry name" value="Oligoxyloglucan reducing end-specific cellobiohydrolase"/>
    <property type="match status" value="1"/>
</dbReference>
<accession>X1UDN4</accession>
<name>X1UDN4_9ZZZZ</name>
<organism evidence="1">
    <name type="scientific">marine sediment metagenome</name>
    <dbReference type="NCBI Taxonomy" id="412755"/>
    <lineage>
        <taxon>unclassified sequences</taxon>
        <taxon>metagenomes</taxon>
        <taxon>ecological metagenomes</taxon>
    </lineage>
</organism>
<sequence>MRISPDNENEIWVGGNRFLTSKDGGKTYRQIETIIVHLMPKPKKLFSLDQHALWIDPANTNHLILGNDHGLYFTYDRGDNWLHMNNLPIGEFYAISVDMATPYNIYGGNQDNAAVKGSSDFEIADGIDDPWEYVFLDIWGGGDGFITLADPTDTDKVYFFSGHSVSLKDMKTGKSKRITPRANPGDPPLRFNWMTPMIISPHDPRTLYYGANKLFKSTNKGTSWTCISPDLSTNLGPERRGNIPYGACTTISESPIKPGLIYIGTDDGNIQVTQD</sequence>
<evidence type="ECO:0000313" key="1">
    <source>
        <dbReference type="EMBL" id="GAJ01697.1"/>
    </source>
</evidence>
<dbReference type="Gene3D" id="2.130.10.10">
    <property type="entry name" value="YVTN repeat-like/Quinoprotein amine dehydrogenase"/>
    <property type="match status" value="2"/>
</dbReference>